<dbReference type="InterPro" id="IPR051842">
    <property type="entry name" value="uS12_prolyl_hydroxylase"/>
</dbReference>
<dbReference type="Pfam" id="PF13640">
    <property type="entry name" value="2OG-FeII_Oxy_3"/>
    <property type="match status" value="1"/>
</dbReference>
<name>A0A6L3ZGV1_9FLAO</name>
<protein>
    <submittedName>
        <fullName evidence="2">2OG-Fe(II) oxygenase</fullName>
    </submittedName>
</protein>
<gene>
    <name evidence="2" type="ORF">F8C82_01725</name>
</gene>
<dbReference type="PANTHER" id="PTHR12117">
    <property type="entry name" value="HISTONE ACETYLTRANSFERASE COMPLEX"/>
    <property type="match status" value="1"/>
</dbReference>
<comment type="caution">
    <text evidence="2">The sequence shown here is derived from an EMBL/GenBank/DDBJ whole genome shotgun (WGS) entry which is preliminary data.</text>
</comment>
<dbReference type="GO" id="GO:0006449">
    <property type="term" value="P:regulation of translational termination"/>
    <property type="evidence" value="ECO:0007669"/>
    <property type="project" value="TreeGrafter"/>
</dbReference>
<feature type="domain" description="Prolyl 4-hydroxylase alpha subunit Fe(2+) 2OG dioxygenase" evidence="1">
    <location>
        <begin position="121"/>
        <end position="219"/>
    </location>
</feature>
<dbReference type="InterPro" id="IPR044862">
    <property type="entry name" value="Pro_4_hyd_alph_FE2OG_OXY"/>
</dbReference>
<dbReference type="Proteomes" id="UP000484164">
    <property type="component" value="Unassembled WGS sequence"/>
</dbReference>
<dbReference type="AlphaFoldDB" id="A0A6L3ZGV1"/>
<evidence type="ECO:0000259" key="1">
    <source>
        <dbReference type="Pfam" id="PF13640"/>
    </source>
</evidence>
<dbReference type="EMBL" id="WBVQ01000001">
    <property type="protein sequence ID" value="KAB2817141.1"/>
    <property type="molecule type" value="Genomic_DNA"/>
</dbReference>
<sequence>MEATTDIMKHINPKYTSAEAIAELRKQFDNGHPCRHLVLDDFFDSEAADTMFANFPSLESLNVKRKSLNENKSEDYHFERWNPVFGEVRDTVQSDEFAKFMSQITGIEGLKTTPDSLGSGVHQGGQGSYVDVHIDVNYNPETNLWRRINLLVYLNKEWKEEYGGHLELWDKEMKVCEQRVAPSHNRAVIFYTDENSPHGYSKINIPEGESRKSFYTYFYTEVGEGFRYSDSRFISRPDDSAARKAATSVKEAIKINAKRFLKALGVKSLDFQDKNKY</sequence>
<reference evidence="2 3" key="1">
    <citation type="submission" date="2019-10" db="EMBL/GenBank/DDBJ databases">
        <title>Genome sequence of Phaeocystidibacter marisrubri JCM30614 (type strain).</title>
        <authorList>
            <person name="Bowman J.P."/>
        </authorList>
    </citation>
    <scope>NUCLEOTIDE SEQUENCE [LARGE SCALE GENOMIC DNA]</scope>
    <source>
        <strain evidence="2 3">JCM 30614</strain>
    </source>
</reference>
<keyword evidence="3" id="KW-1185">Reference proteome</keyword>
<dbReference type="RefSeq" id="WP_151691712.1">
    <property type="nucleotide sequence ID" value="NZ_BMGX01000002.1"/>
</dbReference>
<dbReference type="GO" id="GO:0031543">
    <property type="term" value="F:peptidyl-proline dioxygenase activity"/>
    <property type="evidence" value="ECO:0007669"/>
    <property type="project" value="TreeGrafter"/>
</dbReference>
<organism evidence="2 3">
    <name type="scientific">Phaeocystidibacter marisrubri</name>
    <dbReference type="NCBI Taxonomy" id="1577780"/>
    <lineage>
        <taxon>Bacteria</taxon>
        <taxon>Pseudomonadati</taxon>
        <taxon>Bacteroidota</taxon>
        <taxon>Flavobacteriia</taxon>
        <taxon>Flavobacteriales</taxon>
        <taxon>Phaeocystidibacteraceae</taxon>
        <taxon>Phaeocystidibacter</taxon>
    </lineage>
</organism>
<evidence type="ECO:0000313" key="3">
    <source>
        <dbReference type="Proteomes" id="UP000484164"/>
    </source>
</evidence>
<evidence type="ECO:0000313" key="2">
    <source>
        <dbReference type="EMBL" id="KAB2817141.1"/>
    </source>
</evidence>
<dbReference type="Gene3D" id="2.60.120.620">
    <property type="entry name" value="q2cbj1_9rhob like domain"/>
    <property type="match status" value="1"/>
</dbReference>
<accession>A0A6L3ZGV1</accession>
<dbReference type="PANTHER" id="PTHR12117:SF0">
    <property type="entry name" value="PROLYL 3-HYDROXYLASE OGFOD1"/>
    <property type="match status" value="1"/>
</dbReference>
<proteinExistence type="predicted"/>
<dbReference type="OrthoDB" id="9783171at2"/>
<dbReference type="GO" id="GO:0005737">
    <property type="term" value="C:cytoplasm"/>
    <property type="evidence" value="ECO:0007669"/>
    <property type="project" value="TreeGrafter"/>
</dbReference>